<feature type="transmembrane region" description="Helical" evidence="7">
    <location>
        <begin position="258"/>
        <end position="280"/>
    </location>
</feature>
<feature type="compositionally biased region" description="Polar residues" evidence="6">
    <location>
        <begin position="15"/>
        <end position="24"/>
    </location>
</feature>
<evidence type="ECO:0000256" key="2">
    <source>
        <dbReference type="ARBA" id="ARBA00009773"/>
    </source>
</evidence>
<dbReference type="RefSeq" id="WP_146413209.1">
    <property type="nucleotide sequence ID" value="NZ_SJPZ01000001.1"/>
</dbReference>
<evidence type="ECO:0000313" key="9">
    <source>
        <dbReference type="Proteomes" id="UP000316476"/>
    </source>
</evidence>
<evidence type="ECO:0000256" key="4">
    <source>
        <dbReference type="ARBA" id="ARBA00022989"/>
    </source>
</evidence>
<evidence type="ECO:0000313" key="8">
    <source>
        <dbReference type="EMBL" id="TWU66609.1"/>
    </source>
</evidence>
<feature type="transmembrane region" description="Helical" evidence="7">
    <location>
        <begin position="201"/>
        <end position="223"/>
    </location>
</feature>
<evidence type="ECO:0000256" key="7">
    <source>
        <dbReference type="SAM" id="Phobius"/>
    </source>
</evidence>
<gene>
    <name evidence="8" type="ORF">V7x_21780</name>
</gene>
<dbReference type="Pfam" id="PF01594">
    <property type="entry name" value="AI-2E_transport"/>
    <property type="match status" value="1"/>
</dbReference>
<accession>A0A5C6FUJ3</accession>
<dbReference type="GO" id="GO:0016020">
    <property type="term" value="C:membrane"/>
    <property type="evidence" value="ECO:0007669"/>
    <property type="project" value="UniProtKB-SubCell"/>
</dbReference>
<evidence type="ECO:0000256" key="5">
    <source>
        <dbReference type="ARBA" id="ARBA00023136"/>
    </source>
</evidence>
<feature type="transmembrane region" description="Helical" evidence="7">
    <location>
        <begin position="320"/>
        <end position="337"/>
    </location>
</feature>
<dbReference type="Proteomes" id="UP000316476">
    <property type="component" value="Unassembled WGS sequence"/>
</dbReference>
<sequence length="404" mass="43421">MNQSNDKSADGNAAQIGSSNQASRRSPGEDDTGQESKPGEGTGRLNLSGYALIALCLLVGVMFYRIVQPFLMALVSAAILAVLFHPFHDWIQNKVGGHRRVAAGIAASIIFFLICLPIAAALAVAGTQLFDISESLMEVVEDPEDSDWARRMDRWEQLWIVREGMQAYGRIGDEEKVRLREFAGKGMQGMASGLYEKTAGLIANLIHLGISIFVAMMALYYFFADGDSIMAELHRLSPLGRRDEDKLIDRFGRVCRGVVMGSVVAGLAQAVLAGIGYAVAGVPNVFLMAALTMFFSFVPFLGAGSVVTAISIYLAFDGQYAACAGLLIYGFIVVGSVDNIIKAKWIGTEASLHPLVALVSVIGAVQFLGLWGIFLGPMIAAFFYALLQLVRQRFTPVDSASSAA</sequence>
<evidence type="ECO:0000256" key="3">
    <source>
        <dbReference type="ARBA" id="ARBA00022692"/>
    </source>
</evidence>
<evidence type="ECO:0000256" key="1">
    <source>
        <dbReference type="ARBA" id="ARBA00004141"/>
    </source>
</evidence>
<protein>
    <submittedName>
        <fullName evidence="8">Putative inner membrane protein</fullName>
    </submittedName>
</protein>
<reference evidence="8 9" key="1">
    <citation type="submission" date="2019-02" db="EMBL/GenBank/DDBJ databases">
        <title>Deep-cultivation of Planctomycetes and their phenomic and genomic characterization uncovers novel biology.</title>
        <authorList>
            <person name="Wiegand S."/>
            <person name="Jogler M."/>
            <person name="Boedeker C."/>
            <person name="Pinto D."/>
            <person name="Vollmers J."/>
            <person name="Rivas-Marin E."/>
            <person name="Kohn T."/>
            <person name="Peeters S.H."/>
            <person name="Heuer A."/>
            <person name="Rast P."/>
            <person name="Oberbeckmann S."/>
            <person name="Bunk B."/>
            <person name="Jeske O."/>
            <person name="Meyerdierks A."/>
            <person name="Storesund J.E."/>
            <person name="Kallscheuer N."/>
            <person name="Luecker S."/>
            <person name="Lage O.M."/>
            <person name="Pohl T."/>
            <person name="Merkel B.J."/>
            <person name="Hornburger P."/>
            <person name="Mueller R.-W."/>
            <person name="Bruemmer F."/>
            <person name="Labrenz M."/>
            <person name="Spormann A.M."/>
            <person name="Op Den Camp H."/>
            <person name="Overmann J."/>
            <person name="Amann R."/>
            <person name="Jetten M.S.M."/>
            <person name="Mascher T."/>
            <person name="Medema M.H."/>
            <person name="Devos D.P."/>
            <person name="Kaster A.-K."/>
            <person name="Ovreas L."/>
            <person name="Rohde M."/>
            <person name="Galperin M.Y."/>
            <person name="Jogler C."/>
        </authorList>
    </citation>
    <scope>NUCLEOTIDE SEQUENCE [LARGE SCALE GENOMIC DNA]</scope>
    <source>
        <strain evidence="8 9">V7</strain>
    </source>
</reference>
<evidence type="ECO:0000256" key="6">
    <source>
        <dbReference type="SAM" id="MobiDB-lite"/>
    </source>
</evidence>
<keyword evidence="4 7" id="KW-1133">Transmembrane helix</keyword>
<dbReference type="EMBL" id="SJPZ01000001">
    <property type="protein sequence ID" value="TWU66609.1"/>
    <property type="molecule type" value="Genomic_DNA"/>
</dbReference>
<comment type="similarity">
    <text evidence="2">Belongs to the autoinducer-2 exporter (AI-2E) (TC 2.A.86) family.</text>
</comment>
<feature type="transmembrane region" description="Helical" evidence="7">
    <location>
        <begin position="286"/>
        <end position="313"/>
    </location>
</feature>
<dbReference type="PANTHER" id="PTHR21716">
    <property type="entry name" value="TRANSMEMBRANE PROTEIN"/>
    <property type="match status" value="1"/>
</dbReference>
<dbReference type="InterPro" id="IPR002549">
    <property type="entry name" value="AI-2E-like"/>
</dbReference>
<comment type="subcellular location">
    <subcellularLocation>
        <location evidence="1">Membrane</location>
        <topology evidence="1">Multi-pass membrane protein</topology>
    </subcellularLocation>
</comment>
<dbReference type="PANTHER" id="PTHR21716:SF4">
    <property type="entry name" value="TRANSMEMBRANE PROTEIN 245"/>
    <property type="match status" value="1"/>
</dbReference>
<keyword evidence="3 7" id="KW-0812">Transmembrane</keyword>
<comment type="caution">
    <text evidence="8">The sequence shown here is derived from an EMBL/GenBank/DDBJ whole genome shotgun (WGS) entry which is preliminary data.</text>
</comment>
<dbReference type="OrthoDB" id="9815028at2"/>
<keyword evidence="5 7" id="KW-0472">Membrane</keyword>
<feature type="transmembrane region" description="Helical" evidence="7">
    <location>
        <begin position="357"/>
        <end position="387"/>
    </location>
</feature>
<dbReference type="AlphaFoldDB" id="A0A5C6FUJ3"/>
<proteinExistence type="inferred from homology"/>
<organism evidence="8 9">
    <name type="scientific">Crateriforma conspicua</name>
    <dbReference type="NCBI Taxonomy" id="2527996"/>
    <lineage>
        <taxon>Bacteria</taxon>
        <taxon>Pseudomonadati</taxon>
        <taxon>Planctomycetota</taxon>
        <taxon>Planctomycetia</taxon>
        <taxon>Planctomycetales</taxon>
        <taxon>Planctomycetaceae</taxon>
        <taxon>Crateriforma</taxon>
    </lineage>
</organism>
<feature type="region of interest" description="Disordered" evidence="6">
    <location>
        <begin position="1"/>
        <end position="41"/>
    </location>
</feature>
<feature type="transmembrane region" description="Helical" evidence="7">
    <location>
        <begin position="70"/>
        <end position="91"/>
    </location>
</feature>
<feature type="transmembrane region" description="Helical" evidence="7">
    <location>
        <begin position="103"/>
        <end position="125"/>
    </location>
</feature>
<feature type="transmembrane region" description="Helical" evidence="7">
    <location>
        <begin position="47"/>
        <end position="64"/>
    </location>
</feature>
<name>A0A5C6FUJ3_9PLAN</name>